<keyword evidence="1" id="KW-0472">Membrane</keyword>
<feature type="transmembrane region" description="Helical" evidence="1">
    <location>
        <begin position="263"/>
        <end position="288"/>
    </location>
</feature>
<dbReference type="PANTHER" id="PTHR48090">
    <property type="entry name" value="UNDECAPRENYL-PHOSPHATE 4-DEOXY-4-FORMAMIDO-L-ARABINOSE TRANSFERASE-RELATED"/>
    <property type="match status" value="1"/>
</dbReference>
<dbReference type="SUPFAM" id="SSF53448">
    <property type="entry name" value="Nucleotide-diphospho-sugar transferases"/>
    <property type="match status" value="1"/>
</dbReference>
<evidence type="ECO:0000313" key="3">
    <source>
        <dbReference type="EMBL" id="MBC5646852.1"/>
    </source>
</evidence>
<sequence length="309" mass="34563">MKKLSIIIPVYYNEENLRDMYAGLRAEVLSVLQCKYEVVMVDDGSGDSSYAIMEELAAQDKHISLVKLSRNFGEHAALLAGLNICTGDCAVKKSADAQEPAKLVLDLLEKYEEGNDVVLAVREDRNEPAAQRFFSRCYANMMRRHALPNMPEGGFDSFLIDRKVIDVLVSMDELNTSLMSQILWSGFKTAQVGYTRLARTAGKSRWSFSKKVKLTADSLLGFSTAPLKAIWIIGCISFAVSLIWLACYLIYSFAEAVPLSGFAVVVLLLFLLFGMVMLAMAVLGAYLWRTFDAARNRPVFIIERVKRHD</sequence>
<feature type="transmembrane region" description="Helical" evidence="1">
    <location>
        <begin position="229"/>
        <end position="251"/>
    </location>
</feature>
<name>A0ABR7EAP3_9FIRM</name>
<dbReference type="Proteomes" id="UP000606889">
    <property type="component" value="Unassembled WGS sequence"/>
</dbReference>
<gene>
    <name evidence="3" type="ORF">H8S18_00640</name>
</gene>
<accession>A0ABR7EAP3</accession>
<evidence type="ECO:0000313" key="4">
    <source>
        <dbReference type="Proteomes" id="UP000606889"/>
    </source>
</evidence>
<proteinExistence type="predicted"/>
<evidence type="ECO:0000256" key="1">
    <source>
        <dbReference type="SAM" id="Phobius"/>
    </source>
</evidence>
<protein>
    <submittedName>
        <fullName evidence="3">Glycosyltransferase family 2 protein</fullName>
    </submittedName>
</protein>
<dbReference type="RefSeq" id="WP_186856389.1">
    <property type="nucleotide sequence ID" value="NZ_JACOON010000001.1"/>
</dbReference>
<feature type="domain" description="Glycosyltransferase 2-like" evidence="2">
    <location>
        <begin position="5"/>
        <end position="165"/>
    </location>
</feature>
<dbReference type="Gene3D" id="3.90.550.10">
    <property type="entry name" value="Spore Coat Polysaccharide Biosynthesis Protein SpsA, Chain A"/>
    <property type="match status" value="1"/>
</dbReference>
<dbReference type="CDD" id="cd04187">
    <property type="entry name" value="DPM1_like_bac"/>
    <property type="match status" value="1"/>
</dbReference>
<dbReference type="InterPro" id="IPR001173">
    <property type="entry name" value="Glyco_trans_2-like"/>
</dbReference>
<dbReference type="InterPro" id="IPR029044">
    <property type="entry name" value="Nucleotide-diphossugar_trans"/>
</dbReference>
<dbReference type="PANTHER" id="PTHR48090:SF8">
    <property type="entry name" value="GLYCOSYLTRANSFERASE CSBB-RELATED"/>
    <property type="match status" value="1"/>
</dbReference>
<keyword evidence="4" id="KW-1185">Reference proteome</keyword>
<comment type="caution">
    <text evidence="3">The sequence shown here is derived from an EMBL/GenBank/DDBJ whole genome shotgun (WGS) entry which is preliminary data.</text>
</comment>
<reference evidence="3 4" key="1">
    <citation type="submission" date="2020-08" db="EMBL/GenBank/DDBJ databases">
        <title>Genome public.</title>
        <authorList>
            <person name="Liu C."/>
            <person name="Sun Q."/>
        </authorList>
    </citation>
    <scope>NUCLEOTIDE SEQUENCE [LARGE SCALE GENOMIC DNA]</scope>
    <source>
        <strain evidence="3 4">NSJ-35</strain>
    </source>
</reference>
<organism evidence="3 4">
    <name type="scientific">Christensenella tenuis</name>
    <dbReference type="NCBI Taxonomy" id="2763033"/>
    <lineage>
        <taxon>Bacteria</taxon>
        <taxon>Bacillati</taxon>
        <taxon>Bacillota</taxon>
        <taxon>Clostridia</taxon>
        <taxon>Christensenellales</taxon>
        <taxon>Christensenellaceae</taxon>
        <taxon>Christensenella</taxon>
    </lineage>
</organism>
<dbReference type="EMBL" id="JACOON010000001">
    <property type="protein sequence ID" value="MBC5646852.1"/>
    <property type="molecule type" value="Genomic_DNA"/>
</dbReference>
<keyword evidence="1" id="KW-1133">Transmembrane helix</keyword>
<dbReference type="InterPro" id="IPR050256">
    <property type="entry name" value="Glycosyltransferase_2"/>
</dbReference>
<evidence type="ECO:0000259" key="2">
    <source>
        <dbReference type="Pfam" id="PF00535"/>
    </source>
</evidence>
<dbReference type="Pfam" id="PF00535">
    <property type="entry name" value="Glycos_transf_2"/>
    <property type="match status" value="1"/>
</dbReference>
<keyword evidence="1" id="KW-0812">Transmembrane</keyword>